<keyword evidence="2" id="KW-1185">Reference proteome</keyword>
<dbReference type="RefSeq" id="WP_275685448.1">
    <property type="nucleotide sequence ID" value="NZ_JAJLJH010000014.1"/>
</dbReference>
<evidence type="ECO:0008006" key="3">
    <source>
        <dbReference type="Google" id="ProtNLM"/>
    </source>
</evidence>
<sequence>MNLYYATPPLFARRVRVLLRERGLLSRINEIAVASWDSPVELQPHLARRYATFAQGDAMQATAPH</sequence>
<comment type="caution">
    <text evidence="1">The sequence shown here is derived from an EMBL/GenBank/DDBJ whole genome shotgun (WGS) entry which is preliminary data.</text>
</comment>
<evidence type="ECO:0000313" key="1">
    <source>
        <dbReference type="EMBL" id="MCK9689399.1"/>
    </source>
</evidence>
<name>A0A9X1YN97_9BURK</name>
<organism evidence="1 2">
    <name type="scientific">Scleromatobacter humisilvae</name>
    <dbReference type="NCBI Taxonomy" id="2897159"/>
    <lineage>
        <taxon>Bacteria</taxon>
        <taxon>Pseudomonadati</taxon>
        <taxon>Pseudomonadota</taxon>
        <taxon>Betaproteobacteria</taxon>
        <taxon>Burkholderiales</taxon>
        <taxon>Sphaerotilaceae</taxon>
        <taxon>Scleromatobacter</taxon>
    </lineage>
</organism>
<dbReference type="AlphaFoldDB" id="A0A9X1YN97"/>
<dbReference type="Proteomes" id="UP001139353">
    <property type="component" value="Unassembled WGS sequence"/>
</dbReference>
<dbReference type="EMBL" id="JAJLJH010000014">
    <property type="protein sequence ID" value="MCK9689399.1"/>
    <property type="molecule type" value="Genomic_DNA"/>
</dbReference>
<evidence type="ECO:0000313" key="2">
    <source>
        <dbReference type="Proteomes" id="UP001139353"/>
    </source>
</evidence>
<accession>A0A9X1YN97</accession>
<reference evidence="1" key="1">
    <citation type="submission" date="2021-11" db="EMBL/GenBank/DDBJ databases">
        <title>BS-T2-15 a new species belonging to the Comamonadaceae family isolated from the soil of a French oak forest.</title>
        <authorList>
            <person name="Mieszkin S."/>
            <person name="Alain K."/>
        </authorList>
    </citation>
    <scope>NUCLEOTIDE SEQUENCE</scope>
    <source>
        <strain evidence="1">BS-T2-15</strain>
    </source>
</reference>
<protein>
    <recommendedName>
        <fullName evidence="3">GST N-terminal domain-containing protein</fullName>
    </recommendedName>
</protein>
<gene>
    <name evidence="1" type="ORF">LPC04_27085</name>
</gene>
<proteinExistence type="predicted"/>